<evidence type="ECO:0000313" key="4">
    <source>
        <dbReference type="Proteomes" id="UP000323866"/>
    </source>
</evidence>
<dbReference type="Proteomes" id="UP001570846">
    <property type="component" value="Unassembled WGS sequence"/>
</dbReference>
<dbReference type="Pfam" id="PF13148">
    <property type="entry name" value="DUF3987"/>
    <property type="match status" value="1"/>
</dbReference>
<evidence type="ECO:0000256" key="1">
    <source>
        <dbReference type="SAM" id="MobiDB-lite"/>
    </source>
</evidence>
<reference evidence="2 4" key="1">
    <citation type="submission" date="2019-07" db="EMBL/GenBank/DDBJ databases">
        <authorList>
            <person name="Qu J.-H."/>
        </authorList>
    </citation>
    <scope>NUCLEOTIDE SEQUENCE [LARGE SCALE GENOMIC DNA]</scope>
    <source>
        <strain evidence="2 4">MDT1-10-3</strain>
    </source>
</reference>
<accession>A0A5M8Q7M2</accession>
<dbReference type="EMBL" id="VKKZ01000023">
    <property type="protein sequence ID" value="KAA6431889.1"/>
    <property type="molecule type" value="Genomic_DNA"/>
</dbReference>
<reference evidence="3 5" key="3">
    <citation type="submission" date="2024-08" db="EMBL/GenBank/DDBJ databases">
        <authorList>
            <person name="Wei W."/>
        </authorList>
    </citation>
    <scope>NUCLEOTIDE SEQUENCE [LARGE SCALE GENOMIC DNA]</scope>
    <source>
        <strain evidence="3 5">XU2</strain>
    </source>
</reference>
<dbReference type="RefSeq" id="WP_149099908.1">
    <property type="nucleotide sequence ID" value="NZ_BMMG01000006.1"/>
</dbReference>
<evidence type="ECO:0000313" key="2">
    <source>
        <dbReference type="EMBL" id="KAA6431889.1"/>
    </source>
</evidence>
<organism evidence="2 4">
    <name type="scientific">Rufibacter glacialis</name>
    <dbReference type="NCBI Taxonomy" id="1259555"/>
    <lineage>
        <taxon>Bacteria</taxon>
        <taxon>Pseudomonadati</taxon>
        <taxon>Bacteroidota</taxon>
        <taxon>Cytophagia</taxon>
        <taxon>Cytophagales</taxon>
        <taxon>Hymenobacteraceae</taxon>
        <taxon>Rufibacter</taxon>
    </lineage>
</organism>
<dbReference type="Proteomes" id="UP000323866">
    <property type="component" value="Unassembled WGS sequence"/>
</dbReference>
<dbReference type="EMBL" id="JBGOGF010000005">
    <property type="protein sequence ID" value="MFA1771633.1"/>
    <property type="molecule type" value="Genomic_DNA"/>
</dbReference>
<name>A0A5M8Q7M2_9BACT</name>
<protein>
    <submittedName>
        <fullName evidence="2">DUF3987 domain-containing protein</fullName>
    </submittedName>
</protein>
<dbReference type="OrthoDB" id="2781056at2"/>
<proteinExistence type="predicted"/>
<keyword evidence="5" id="KW-1185">Reference proteome</keyword>
<reference evidence="2 4" key="2">
    <citation type="submission" date="2019-09" db="EMBL/GenBank/DDBJ databases">
        <title>A bacterium isolated from glacier soil.</title>
        <authorList>
            <person name="Liu Q."/>
        </authorList>
    </citation>
    <scope>NUCLEOTIDE SEQUENCE [LARGE SCALE GENOMIC DNA]</scope>
    <source>
        <strain evidence="2 4">MDT1-10-3</strain>
    </source>
</reference>
<sequence length="454" mass="51086">MTINRHLPNPHAPLSEHSGSNPSDVNGFPVDVFPAPLRKYIEENLTYRGWDPALSGPATLAAAASAIGNTHRARGNGKEVAPVLFVILTAPPGTAKSDIAEAAFRPFRERQQQLHDTYIKERKEYQTNLLNWKLNKAEMVSLGIEKPEEPRLEKLYIDKLTSASLSLALPNSRRSITIFKDEVAEFIRGLKGETRDDFLSFWNNSVYSRETAQTMQFVEMPFVNMVGTIQPERLSVFAKGDGMESGFSARFLFGYQEARRSRSKDTIGTVSEEAVIGYEDTISRLMGLELHLDGSGNPLPTVIGLDREAFSFYERWRAEFTDYTEDMDNMEMSIRGKLENYSLRFALILQLLYWASSEQDKGAIGLEAVKGAIRLTEYFLASSLRAHRQMAEGGRSLGNASKVAEVIDLFNDGRTYPQIASTARIAQRDIKPILYTHRHQLTPKALGRLRDLNR</sequence>
<dbReference type="InterPro" id="IPR025048">
    <property type="entry name" value="DUF3987"/>
</dbReference>
<feature type="region of interest" description="Disordered" evidence="1">
    <location>
        <begin position="1"/>
        <end position="27"/>
    </location>
</feature>
<comment type="caution">
    <text evidence="2">The sequence shown here is derived from an EMBL/GenBank/DDBJ whole genome shotgun (WGS) entry which is preliminary data.</text>
</comment>
<dbReference type="AlphaFoldDB" id="A0A5M8Q7M2"/>
<evidence type="ECO:0000313" key="5">
    <source>
        <dbReference type="Proteomes" id="UP001570846"/>
    </source>
</evidence>
<evidence type="ECO:0000313" key="3">
    <source>
        <dbReference type="EMBL" id="MFA1771633.1"/>
    </source>
</evidence>
<gene>
    <name evidence="3" type="ORF">ACD591_10045</name>
    <name evidence="2" type="ORF">FOE74_17430</name>
</gene>